<keyword evidence="3" id="KW-0547">Nucleotide-binding</keyword>
<keyword evidence="5" id="KW-0067">ATP-binding</keyword>
<dbReference type="InterPro" id="IPR011009">
    <property type="entry name" value="Kinase-like_dom_sf"/>
</dbReference>
<evidence type="ECO:0000259" key="6">
    <source>
        <dbReference type="PROSITE" id="PS50011"/>
    </source>
</evidence>
<dbReference type="PROSITE" id="PS50011">
    <property type="entry name" value="PROTEIN_KINASE_DOM"/>
    <property type="match status" value="1"/>
</dbReference>
<evidence type="ECO:0000313" key="8">
    <source>
        <dbReference type="Proteomes" id="UP001301769"/>
    </source>
</evidence>
<dbReference type="GO" id="GO:0005634">
    <property type="term" value="C:nucleus"/>
    <property type="evidence" value="ECO:0007669"/>
    <property type="project" value="TreeGrafter"/>
</dbReference>
<reference evidence="7" key="2">
    <citation type="submission" date="2023-05" db="EMBL/GenBank/DDBJ databases">
        <authorList>
            <consortium name="Lawrence Berkeley National Laboratory"/>
            <person name="Steindorff A."/>
            <person name="Hensen N."/>
            <person name="Bonometti L."/>
            <person name="Westerberg I."/>
            <person name="Brannstrom I.O."/>
            <person name="Guillou S."/>
            <person name="Cros-Aarteil S."/>
            <person name="Calhoun S."/>
            <person name="Haridas S."/>
            <person name="Kuo A."/>
            <person name="Mondo S."/>
            <person name="Pangilinan J."/>
            <person name="Riley R."/>
            <person name="Labutti K."/>
            <person name="Andreopoulos B."/>
            <person name="Lipzen A."/>
            <person name="Chen C."/>
            <person name="Yanf M."/>
            <person name="Daum C."/>
            <person name="Ng V."/>
            <person name="Clum A."/>
            <person name="Ohm R."/>
            <person name="Martin F."/>
            <person name="Silar P."/>
            <person name="Natvig D."/>
            <person name="Lalanne C."/>
            <person name="Gautier V."/>
            <person name="Ament-Velasquez S.L."/>
            <person name="Kruys A."/>
            <person name="Hutchinson M.I."/>
            <person name="Powell A.J."/>
            <person name="Barry K."/>
            <person name="Miller A.N."/>
            <person name="Grigoriev I.V."/>
            <person name="Debuchy R."/>
            <person name="Gladieux P."/>
            <person name="Thoren M.H."/>
            <person name="Johannesson H."/>
        </authorList>
    </citation>
    <scope>NUCLEOTIDE SEQUENCE</scope>
    <source>
        <strain evidence="7">PSN293</strain>
    </source>
</reference>
<evidence type="ECO:0000256" key="5">
    <source>
        <dbReference type="ARBA" id="ARBA00022840"/>
    </source>
</evidence>
<dbReference type="Proteomes" id="UP001301769">
    <property type="component" value="Unassembled WGS sequence"/>
</dbReference>
<accession>A0AAN7B5A6</accession>
<evidence type="ECO:0000313" key="7">
    <source>
        <dbReference type="EMBL" id="KAK4208660.1"/>
    </source>
</evidence>
<dbReference type="GO" id="GO:0004674">
    <property type="term" value="F:protein serine/threonine kinase activity"/>
    <property type="evidence" value="ECO:0007669"/>
    <property type="project" value="UniProtKB-KW"/>
</dbReference>
<dbReference type="PANTHER" id="PTHR45646">
    <property type="entry name" value="SERINE/THREONINE-PROTEIN KINASE DOA-RELATED"/>
    <property type="match status" value="1"/>
</dbReference>
<feature type="domain" description="Protein kinase" evidence="6">
    <location>
        <begin position="102"/>
        <end position="495"/>
    </location>
</feature>
<keyword evidence="4 7" id="KW-0418">Kinase</keyword>
<name>A0AAN7B5A6_9PEZI</name>
<protein>
    <submittedName>
        <fullName evidence="7">Kinase-like domain-containing protein</fullName>
    </submittedName>
</protein>
<dbReference type="Gene3D" id="3.30.200.20">
    <property type="entry name" value="Phosphorylase Kinase, domain 1"/>
    <property type="match status" value="1"/>
</dbReference>
<keyword evidence="1" id="KW-0723">Serine/threonine-protein kinase</keyword>
<dbReference type="SMART" id="SM00220">
    <property type="entry name" value="S_TKc"/>
    <property type="match status" value="1"/>
</dbReference>
<organism evidence="7 8">
    <name type="scientific">Rhypophila decipiens</name>
    <dbReference type="NCBI Taxonomy" id="261697"/>
    <lineage>
        <taxon>Eukaryota</taxon>
        <taxon>Fungi</taxon>
        <taxon>Dikarya</taxon>
        <taxon>Ascomycota</taxon>
        <taxon>Pezizomycotina</taxon>
        <taxon>Sordariomycetes</taxon>
        <taxon>Sordariomycetidae</taxon>
        <taxon>Sordariales</taxon>
        <taxon>Naviculisporaceae</taxon>
        <taxon>Rhypophila</taxon>
    </lineage>
</organism>
<sequence>MEWRDPTWTAADYDPDNNPRLPGIVEYQENAEGTFGQVGDIDQDGDYLVEDLERAPTTPFDTYLFGYEPEYGLEPLSEYRPGGYHPTHIGDNLGPPNDLNRYTVIVKLSNSPAYTVWLCRDHQASQSQYVAVKIVRAEVDREKLMELHLDALDDHAAPGGEYIAFSLNKFVLEGPNGAHQCMVFEVLGHCLDPGMWLEWDQARDNEAPRVLRKMCHQVTQAMAFLHNNGICHGDFRPANIGVKLRDLDGLSEDEVLGLFDQPKKVEVRHLPTATNLEHQPKYLVHAYNSGCLFSGDPMDPAHISDEIAVTGFGRAFLAASPPRGFPGGDRRFQPPELALGLTTDDWPADFVGYTSDLWALGWTLVCIRTQRQFFQSPNPDLGQDEFLAMVVYFLGIPPFWSEFWPEGDDFFDGSGAAVPGLFVMTFYDGGGVIDNQNTPDGILEQMLARPFAIDTRYLDIWPAEVVLLGDLVRLLCRYDPAERIPAQRAIDHEFFDID</sequence>
<dbReference type="PANTHER" id="PTHR45646:SF11">
    <property type="entry name" value="SERINE_THREONINE-PROTEIN KINASE DOA"/>
    <property type="match status" value="1"/>
</dbReference>
<dbReference type="GO" id="GO:0005524">
    <property type="term" value="F:ATP binding"/>
    <property type="evidence" value="ECO:0007669"/>
    <property type="project" value="UniProtKB-KW"/>
</dbReference>
<evidence type="ECO:0000256" key="4">
    <source>
        <dbReference type="ARBA" id="ARBA00022777"/>
    </source>
</evidence>
<gene>
    <name evidence="7" type="ORF">QBC37DRAFT_296216</name>
</gene>
<dbReference type="InterPro" id="IPR000719">
    <property type="entry name" value="Prot_kinase_dom"/>
</dbReference>
<keyword evidence="8" id="KW-1185">Reference proteome</keyword>
<reference evidence="7" key="1">
    <citation type="journal article" date="2023" name="Mol. Phylogenet. Evol.">
        <title>Genome-scale phylogeny and comparative genomics of the fungal order Sordariales.</title>
        <authorList>
            <person name="Hensen N."/>
            <person name="Bonometti L."/>
            <person name="Westerberg I."/>
            <person name="Brannstrom I.O."/>
            <person name="Guillou S."/>
            <person name="Cros-Aarteil S."/>
            <person name="Calhoun S."/>
            <person name="Haridas S."/>
            <person name="Kuo A."/>
            <person name="Mondo S."/>
            <person name="Pangilinan J."/>
            <person name="Riley R."/>
            <person name="LaButti K."/>
            <person name="Andreopoulos B."/>
            <person name="Lipzen A."/>
            <person name="Chen C."/>
            <person name="Yan M."/>
            <person name="Daum C."/>
            <person name="Ng V."/>
            <person name="Clum A."/>
            <person name="Steindorff A."/>
            <person name="Ohm R.A."/>
            <person name="Martin F."/>
            <person name="Silar P."/>
            <person name="Natvig D.O."/>
            <person name="Lalanne C."/>
            <person name="Gautier V."/>
            <person name="Ament-Velasquez S.L."/>
            <person name="Kruys A."/>
            <person name="Hutchinson M.I."/>
            <person name="Powell A.J."/>
            <person name="Barry K."/>
            <person name="Miller A.N."/>
            <person name="Grigoriev I.V."/>
            <person name="Debuchy R."/>
            <person name="Gladieux P."/>
            <person name="Hiltunen Thoren M."/>
            <person name="Johannesson H."/>
        </authorList>
    </citation>
    <scope>NUCLEOTIDE SEQUENCE</scope>
    <source>
        <strain evidence="7">PSN293</strain>
    </source>
</reference>
<comment type="caution">
    <text evidence="7">The sequence shown here is derived from an EMBL/GenBank/DDBJ whole genome shotgun (WGS) entry which is preliminary data.</text>
</comment>
<evidence type="ECO:0000256" key="1">
    <source>
        <dbReference type="ARBA" id="ARBA00022527"/>
    </source>
</evidence>
<dbReference type="AlphaFoldDB" id="A0AAN7B5A6"/>
<dbReference type="SUPFAM" id="SSF56112">
    <property type="entry name" value="Protein kinase-like (PK-like)"/>
    <property type="match status" value="1"/>
</dbReference>
<evidence type="ECO:0000256" key="2">
    <source>
        <dbReference type="ARBA" id="ARBA00022679"/>
    </source>
</evidence>
<keyword evidence="2" id="KW-0808">Transferase</keyword>
<evidence type="ECO:0000256" key="3">
    <source>
        <dbReference type="ARBA" id="ARBA00022741"/>
    </source>
</evidence>
<dbReference type="Gene3D" id="1.10.510.10">
    <property type="entry name" value="Transferase(Phosphotransferase) domain 1"/>
    <property type="match status" value="1"/>
</dbReference>
<proteinExistence type="predicted"/>
<dbReference type="InterPro" id="IPR051175">
    <property type="entry name" value="CLK_kinases"/>
</dbReference>
<dbReference type="EMBL" id="MU858234">
    <property type="protein sequence ID" value="KAK4208660.1"/>
    <property type="molecule type" value="Genomic_DNA"/>
</dbReference>